<keyword evidence="4" id="KW-1185">Reference proteome</keyword>
<evidence type="ECO:0000256" key="1">
    <source>
        <dbReference type="SAM" id="MobiDB-lite"/>
    </source>
</evidence>
<keyword evidence="2" id="KW-0812">Transmembrane</keyword>
<evidence type="ECO:0000313" key="4">
    <source>
        <dbReference type="Proteomes" id="UP000515275"/>
    </source>
</evidence>
<name>A0A7G7YPQ5_9CORY</name>
<feature type="transmembrane region" description="Helical" evidence="2">
    <location>
        <begin position="191"/>
        <end position="211"/>
    </location>
</feature>
<keyword evidence="2" id="KW-0472">Membrane</keyword>
<accession>A0A7G7YPQ5</accession>
<dbReference type="Proteomes" id="UP000515275">
    <property type="component" value="Chromosome"/>
</dbReference>
<dbReference type="KEGG" id="cans:GP473_07230"/>
<proteinExistence type="predicted"/>
<protein>
    <recommendedName>
        <fullName evidence="5">ABC-2 family transporter protein</fullName>
    </recommendedName>
</protein>
<feature type="transmembrane region" description="Helical" evidence="2">
    <location>
        <begin position="248"/>
        <end position="268"/>
    </location>
</feature>
<evidence type="ECO:0000313" key="3">
    <source>
        <dbReference type="EMBL" id="QNH96475.1"/>
    </source>
</evidence>
<dbReference type="AlphaFoldDB" id="A0A7G7YPQ5"/>
<dbReference type="EMBL" id="CP046883">
    <property type="protein sequence ID" value="QNH96475.1"/>
    <property type="molecule type" value="Genomic_DNA"/>
</dbReference>
<feature type="transmembrane region" description="Helical" evidence="2">
    <location>
        <begin position="82"/>
        <end position="99"/>
    </location>
</feature>
<feature type="region of interest" description="Disordered" evidence="1">
    <location>
        <begin position="1"/>
        <end position="24"/>
    </location>
</feature>
<gene>
    <name evidence="3" type="ORF">GP473_07230</name>
</gene>
<feature type="transmembrane region" description="Helical" evidence="2">
    <location>
        <begin position="158"/>
        <end position="179"/>
    </location>
</feature>
<evidence type="ECO:0000256" key="2">
    <source>
        <dbReference type="SAM" id="Phobius"/>
    </source>
</evidence>
<keyword evidence="2" id="KW-1133">Transmembrane helix</keyword>
<feature type="transmembrane region" description="Helical" evidence="2">
    <location>
        <begin position="128"/>
        <end position="152"/>
    </location>
</feature>
<sequence length="276" mass="29926">MNTSATQKAQKTQNAPLSMKGTSPVGSGSQFLRSLKSEWVKNVTVRRTWVWCVLFLGSLFGPVTLMALFKSGDTVTFQWPDIATGASIFLLLSVVYGASSTAQEINSKMNAHAFLTQKGRWQWLTARYVLLVVMLLVLWGAGGAIAWLIASVAPGTEFVGGSFTAMWANAIAMPVYALIGAGVAALTRNRVAGLTLPLVWILVIENILLAFQSKYTWVEFLYHWSPGHVVNDITLSEQGLMPGGSVSIGHSLTVLALWLIVSVVIGLVSNQKRDIQ</sequence>
<reference evidence="3 4" key="1">
    <citation type="submission" date="2019-12" db="EMBL/GenBank/DDBJ databases">
        <title>Corynebacterium sp. nov., isolated from feces of the Anser Albifrons in China.</title>
        <authorList>
            <person name="Liu Q."/>
        </authorList>
    </citation>
    <scope>NUCLEOTIDE SEQUENCE [LARGE SCALE GENOMIC DNA]</scope>
    <source>
        <strain evidence="3 4">23H37-10</strain>
    </source>
</reference>
<dbReference type="RefSeq" id="WP_186276774.1">
    <property type="nucleotide sequence ID" value="NZ_CP046883.1"/>
</dbReference>
<feature type="transmembrane region" description="Helical" evidence="2">
    <location>
        <begin position="49"/>
        <end position="70"/>
    </location>
</feature>
<evidence type="ECO:0008006" key="5">
    <source>
        <dbReference type="Google" id="ProtNLM"/>
    </source>
</evidence>
<organism evidence="3 4">
    <name type="scientific">Corynebacterium anserum</name>
    <dbReference type="NCBI Taxonomy" id="2684406"/>
    <lineage>
        <taxon>Bacteria</taxon>
        <taxon>Bacillati</taxon>
        <taxon>Actinomycetota</taxon>
        <taxon>Actinomycetes</taxon>
        <taxon>Mycobacteriales</taxon>
        <taxon>Corynebacteriaceae</taxon>
        <taxon>Corynebacterium</taxon>
    </lineage>
</organism>